<comment type="caution">
    <text evidence="3">The sequence shown here is derived from an EMBL/GenBank/DDBJ whole genome shotgun (WGS) entry which is preliminary data.</text>
</comment>
<dbReference type="InterPro" id="IPR016155">
    <property type="entry name" value="Mopterin_synth/thiamin_S_b"/>
</dbReference>
<evidence type="ECO:0000256" key="1">
    <source>
        <dbReference type="ARBA" id="ARBA00010645"/>
    </source>
</evidence>
<dbReference type="AlphaFoldDB" id="A0A0W0W3W7"/>
<dbReference type="RefSeq" id="WP_058452050.1">
    <property type="nucleotide sequence ID" value="NZ_CAAAIB010000009.1"/>
</dbReference>
<dbReference type="Gene3D" id="3.10.20.280">
    <property type="entry name" value="RnfH-like"/>
    <property type="match status" value="1"/>
</dbReference>
<evidence type="ECO:0000313" key="3">
    <source>
        <dbReference type="EMBL" id="KTD27018.1"/>
    </source>
</evidence>
<dbReference type="OrthoDB" id="9796575at2"/>
<dbReference type="Pfam" id="PF03658">
    <property type="entry name" value="Ub-RnfH"/>
    <property type="match status" value="1"/>
</dbReference>
<dbReference type="InterPro" id="IPR005346">
    <property type="entry name" value="RnfH"/>
</dbReference>
<sequence length="91" mass="10100">MVKVELVYIAADQSLVQIPLVVDNGATVADALTQSGILSTHPEVKELPLGIFSKQVSLDTVLKSGDRIEIYRQLTLDPKERRRQRAKNSAR</sequence>
<reference evidence="3 4" key="1">
    <citation type="submission" date="2015-11" db="EMBL/GenBank/DDBJ databases">
        <title>Genomic analysis of 38 Legionella species identifies large and diverse effector repertoires.</title>
        <authorList>
            <person name="Burstein D."/>
            <person name="Amaro F."/>
            <person name="Zusman T."/>
            <person name="Lifshitz Z."/>
            <person name="Cohen O."/>
            <person name="Gilbert J.A."/>
            <person name="Pupko T."/>
            <person name="Shuman H.A."/>
            <person name="Segal G."/>
        </authorList>
    </citation>
    <scope>NUCLEOTIDE SEQUENCE [LARGE SCALE GENOMIC DNA]</scope>
    <source>
        <strain evidence="3 4">PX-1-G2-E2</strain>
    </source>
</reference>
<dbReference type="PANTHER" id="PTHR37483">
    <property type="entry name" value="UPF0125 PROTEIN RATB"/>
    <property type="match status" value="1"/>
</dbReference>
<name>A0A0W0W3W7_9GAMM</name>
<dbReference type="PATRIC" id="fig|466.6.peg.1343"/>
<dbReference type="HAMAP" id="MF_00460">
    <property type="entry name" value="UPF0125_RnfH"/>
    <property type="match status" value="1"/>
</dbReference>
<dbReference type="STRING" id="466.Lmac_1266"/>
<organism evidence="3 4">
    <name type="scientific">Legionella maceachernii</name>
    <dbReference type="NCBI Taxonomy" id="466"/>
    <lineage>
        <taxon>Bacteria</taxon>
        <taxon>Pseudomonadati</taxon>
        <taxon>Pseudomonadota</taxon>
        <taxon>Gammaproteobacteria</taxon>
        <taxon>Legionellales</taxon>
        <taxon>Legionellaceae</taxon>
        <taxon>Legionella</taxon>
    </lineage>
</organism>
<evidence type="ECO:0000256" key="2">
    <source>
        <dbReference type="HAMAP-Rule" id="MF_00460"/>
    </source>
</evidence>
<dbReference type="Proteomes" id="UP000054908">
    <property type="component" value="Unassembled WGS sequence"/>
</dbReference>
<protein>
    <recommendedName>
        <fullName evidence="2">UPF0125 protein Lmac_1266</fullName>
    </recommendedName>
</protein>
<dbReference type="PANTHER" id="PTHR37483:SF1">
    <property type="entry name" value="UPF0125 PROTEIN RATB"/>
    <property type="match status" value="1"/>
</dbReference>
<dbReference type="NCBIfam" id="NF002490">
    <property type="entry name" value="PRK01777.1"/>
    <property type="match status" value="1"/>
</dbReference>
<accession>A0A0W0W3W7</accession>
<comment type="similarity">
    <text evidence="1 2">Belongs to the UPF0125 (RnfH) family.</text>
</comment>
<gene>
    <name evidence="3" type="primary">pasI</name>
    <name evidence="3" type="ORF">Lmac_1266</name>
</gene>
<evidence type="ECO:0000313" key="4">
    <source>
        <dbReference type="Proteomes" id="UP000054908"/>
    </source>
</evidence>
<dbReference type="InterPro" id="IPR037021">
    <property type="entry name" value="RnfH_sf"/>
</dbReference>
<keyword evidence="4" id="KW-1185">Reference proteome</keyword>
<dbReference type="SUPFAM" id="SSF54285">
    <property type="entry name" value="MoaD/ThiS"/>
    <property type="match status" value="1"/>
</dbReference>
<dbReference type="EMBL" id="LNYL01000033">
    <property type="protein sequence ID" value="KTD27018.1"/>
    <property type="molecule type" value="Genomic_DNA"/>
</dbReference>
<proteinExistence type="inferred from homology"/>